<proteinExistence type="predicted"/>
<protein>
    <submittedName>
        <fullName evidence="2">Uncharacterized protein</fullName>
    </submittedName>
</protein>
<organism evidence="2">
    <name type="scientific">Rhipicephalus appendiculatus</name>
    <name type="common">Brown ear tick</name>
    <dbReference type="NCBI Taxonomy" id="34631"/>
    <lineage>
        <taxon>Eukaryota</taxon>
        <taxon>Metazoa</taxon>
        <taxon>Ecdysozoa</taxon>
        <taxon>Arthropoda</taxon>
        <taxon>Chelicerata</taxon>
        <taxon>Arachnida</taxon>
        <taxon>Acari</taxon>
        <taxon>Parasitiformes</taxon>
        <taxon>Ixodida</taxon>
        <taxon>Ixodoidea</taxon>
        <taxon>Ixodidae</taxon>
        <taxon>Rhipicephalinae</taxon>
        <taxon>Rhipicephalus</taxon>
        <taxon>Rhipicephalus</taxon>
    </lineage>
</organism>
<name>A0A131YDG5_RHIAP</name>
<dbReference type="EMBL" id="GEDV01011600">
    <property type="protein sequence ID" value="JAP76957.1"/>
    <property type="molecule type" value="Transcribed_RNA"/>
</dbReference>
<feature type="compositionally biased region" description="Polar residues" evidence="1">
    <location>
        <begin position="38"/>
        <end position="54"/>
    </location>
</feature>
<evidence type="ECO:0000256" key="1">
    <source>
        <dbReference type="SAM" id="MobiDB-lite"/>
    </source>
</evidence>
<feature type="region of interest" description="Disordered" evidence="1">
    <location>
        <begin position="18"/>
        <end position="60"/>
    </location>
</feature>
<sequence length="127" mass="13740">MNAASAICNVTRRTASSSKLAARTPSRKDARNAYTGRARTNNCHSSTPKGCCSNTKKDARNDRTSIHRTSANCHNCYFVCEQRAPFVNATAGVSEVTFVHSLTTLTSKQTCGASTRRTKRPNAPITS</sequence>
<accession>A0A131YDG5</accession>
<dbReference type="AlphaFoldDB" id="A0A131YDG5"/>
<reference evidence="2" key="1">
    <citation type="journal article" date="2016" name="Ticks Tick Borne Dis.">
        <title>De novo assembly and annotation of the salivary gland transcriptome of Rhipicephalus appendiculatus male and female ticks during blood feeding.</title>
        <authorList>
            <person name="de Castro M.H."/>
            <person name="de Klerk D."/>
            <person name="Pienaar R."/>
            <person name="Latif A.A."/>
            <person name="Rees D.J."/>
            <person name="Mans B.J."/>
        </authorList>
    </citation>
    <scope>NUCLEOTIDE SEQUENCE</scope>
    <source>
        <tissue evidence="2">Salivary glands</tissue>
    </source>
</reference>
<evidence type="ECO:0000313" key="2">
    <source>
        <dbReference type="EMBL" id="JAP76957.1"/>
    </source>
</evidence>